<evidence type="ECO:0000313" key="3">
    <source>
        <dbReference type="Proteomes" id="UP000275078"/>
    </source>
</evidence>
<feature type="domain" description="Clr5" evidence="1">
    <location>
        <begin position="4"/>
        <end position="43"/>
    </location>
</feature>
<gene>
    <name evidence="2" type="ORF">BJ508DRAFT_327523</name>
</gene>
<dbReference type="EMBL" id="ML119690">
    <property type="protein sequence ID" value="RPA80209.1"/>
    <property type="molecule type" value="Genomic_DNA"/>
</dbReference>
<dbReference type="Pfam" id="PF14420">
    <property type="entry name" value="Clr5"/>
    <property type="match status" value="1"/>
</dbReference>
<proteinExistence type="predicted"/>
<dbReference type="InterPro" id="IPR025676">
    <property type="entry name" value="Clr5_dom"/>
</dbReference>
<name>A0A3N4I2I6_ASCIM</name>
<dbReference type="Proteomes" id="UP000275078">
    <property type="component" value="Unassembled WGS sequence"/>
</dbReference>
<dbReference type="AlphaFoldDB" id="A0A3N4I2I6"/>
<evidence type="ECO:0000259" key="1">
    <source>
        <dbReference type="Pfam" id="PF14420"/>
    </source>
</evidence>
<evidence type="ECO:0000313" key="2">
    <source>
        <dbReference type="EMBL" id="RPA80209.1"/>
    </source>
</evidence>
<reference evidence="2 3" key="1">
    <citation type="journal article" date="2018" name="Nat. Ecol. Evol.">
        <title>Pezizomycetes genomes reveal the molecular basis of ectomycorrhizal truffle lifestyle.</title>
        <authorList>
            <person name="Murat C."/>
            <person name="Payen T."/>
            <person name="Noel B."/>
            <person name="Kuo A."/>
            <person name="Morin E."/>
            <person name="Chen J."/>
            <person name="Kohler A."/>
            <person name="Krizsan K."/>
            <person name="Balestrini R."/>
            <person name="Da Silva C."/>
            <person name="Montanini B."/>
            <person name="Hainaut M."/>
            <person name="Levati E."/>
            <person name="Barry K.W."/>
            <person name="Belfiori B."/>
            <person name="Cichocki N."/>
            <person name="Clum A."/>
            <person name="Dockter R.B."/>
            <person name="Fauchery L."/>
            <person name="Guy J."/>
            <person name="Iotti M."/>
            <person name="Le Tacon F."/>
            <person name="Lindquist E.A."/>
            <person name="Lipzen A."/>
            <person name="Malagnac F."/>
            <person name="Mello A."/>
            <person name="Molinier V."/>
            <person name="Miyauchi S."/>
            <person name="Poulain J."/>
            <person name="Riccioni C."/>
            <person name="Rubini A."/>
            <person name="Sitrit Y."/>
            <person name="Splivallo R."/>
            <person name="Traeger S."/>
            <person name="Wang M."/>
            <person name="Zifcakova L."/>
            <person name="Wipf D."/>
            <person name="Zambonelli A."/>
            <person name="Paolocci F."/>
            <person name="Nowrousian M."/>
            <person name="Ottonello S."/>
            <person name="Baldrian P."/>
            <person name="Spatafora J.W."/>
            <person name="Henrissat B."/>
            <person name="Nagy L.G."/>
            <person name="Aury J.M."/>
            <person name="Wincker P."/>
            <person name="Grigoriev I.V."/>
            <person name="Bonfante P."/>
            <person name="Martin F.M."/>
        </authorList>
    </citation>
    <scope>NUCLEOTIDE SEQUENCE [LARGE SCALE GENOMIC DNA]</scope>
    <source>
        <strain evidence="2 3">RN42</strain>
    </source>
</reference>
<accession>A0A3N4I2I6</accession>
<organism evidence="2 3">
    <name type="scientific">Ascobolus immersus RN42</name>
    <dbReference type="NCBI Taxonomy" id="1160509"/>
    <lineage>
        <taxon>Eukaryota</taxon>
        <taxon>Fungi</taxon>
        <taxon>Dikarya</taxon>
        <taxon>Ascomycota</taxon>
        <taxon>Pezizomycotina</taxon>
        <taxon>Pezizomycetes</taxon>
        <taxon>Pezizales</taxon>
        <taxon>Ascobolaceae</taxon>
        <taxon>Ascobolus</taxon>
    </lineage>
</organism>
<protein>
    <recommendedName>
        <fullName evidence="1">Clr5 domain-containing protein</fullName>
    </recommendedName>
</protein>
<dbReference type="OrthoDB" id="539213at2759"/>
<keyword evidence="3" id="KW-1185">Reference proteome</keyword>
<sequence length="75" mass="9203">MRPRKDWEEWKDLLYTLFIEEEYTVKEIVDYMRERKQFTASRKDGGLCCDVLAVFCTYRKCSTLPHKRALLYRQM</sequence>